<feature type="domain" description="Reverse transcriptase zinc-binding" evidence="1">
    <location>
        <begin position="28"/>
        <end position="115"/>
    </location>
</feature>
<proteinExistence type="predicted"/>
<dbReference type="InterPro" id="IPR026960">
    <property type="entry name" value="RVT-Znf"/>
</dbReference>
<gene>
    <name evidence="2" type="ORF">FSB_LOCUS19229</name>
</gene>
<organism evidence="2">
    <name type="scientific">Fagus sylvatica</name>
    <name type="common">Beechnut</name>
    <dbReference type="NCBI Taxonomy" id="28930"/>
    <lineage>
        <taxon>Eukaryota</taxon>
        <taxon>Viridiplantae</taxon>
        <taxon>Streptophyta</taxon>
        <taxon>Embryophyta</taxon>
        <taxon>Tracheophyta</taxon>
        <taxon>Spermatophyta</taxon>
        <taxon>Magnoliopsida</taxon>
        <taxon>eudicotyledons</taxon>
        <taxon>Gunneridae</taxon>
        <taxon>Pentapetalae</taxon>
        <taxon>rosids</taxon>
        <taxon>fabids</taxon>
        <taxon>Fagales</taxon>
        <taxon>Fagaceae</taxon>
        <taxon>Fagus</taxon>
    </lineage>
</organism>
<dbReference type="EMBL" id="OIVN01001221">
    <property type="protein sequence ID" value="SPC91347.1"/>
    <property type="molecule type" value="Genomic_DNA"/>
</dbReference>
<evidence type="ECO:0000259" key="1">
    <source>
        <dbReference type="Pfam" id="PF13966"/>
    </source>
</evidence>
<dbReference type="AlphaFoldDB" id="A0A2N9FKP0"/>
<protein>
    <recommendedName>
        <fullName evidence="1">Reverse transcriptase zinc-binding domain-containing protein</fullName>
    </recommendedName>
</protein>
<dbReference type="Pfam" id="PF13966">
    <property type="entry name" value="zf-RVT"/>
    <property type="match status" value="1"/>
</dbReference>
<name>A0A2N9FKP0_FAGSY</name>
<reference evidence="2" key="1">
    <citation type="submission" date="2018-02" db="EMBL/GenBank/DDBJ databases">
        <authorList>
            <person name="Cohen D.B."/>
            <person name="Kent A.D."/>
        </authorList>
    </citation>
    <scope>NUCLEOTIDE SEQUENCE</scope>
</reference>
<accession>A0A2N9FKP0</accession>
<evidence type="ECO:0000313" key="2">
    <source>
        <dbReference type="EMBL" id="SPC91347.1"/>
    </source>
</evidence>
<sequence>MEAIQRIGIPSIPRKDRIIWIKDAKGNFTVKSSFQINQNVGMPITSSLNWKTLWKLKLQERVKMLIWRIGSNVLPTKLNLAQRIEGIDLKCPLCNEEEESITHLFCSCPVSRAIWFGVCWSIHSDNLNVSNHQELAILVIDPPIIQSNSIPEKTLKVQAAFQISLQSSTKDLELGILEHIRLVNPEAESVREVPRWAKPAIGA</sequence>